<dbReference type="InterPro" id="IPR036034">
    <property type="entry name" value="PDZ_sf"/>
</dbReference>
<feature type="region of interest" description="Disordered" evidence="5">
    <location>
        <begin position="1"/>
        <end position="142"/>
    </location>
</feature>
<evidence type="ECO:0000256" key="4">
    <source>
        <dbReference type="ARBA" id="ARBA00022825"/>
    </source>
</evidence>
<dbReference type="InterPro" id="IPR001940">
    <property type="entry name" value="Peptidase_S1C"/>
</dbReference>
<keyword evidence="3" id="KW-0378">Hydrolase</keyword>
<dbReference type="InterPro" id="IPR001478">
    <property type="entry name" value="PDZ"/>
</dbReference>
<name>A0A418Q9N2_9CORY</name>
<evidence type="ECO:0000313" key="8">
    <source>
        <dbReference type="Proteomes" id="UP000285278"/>
    </source>
</evidence>
<gene>
    <name evidence="7" type="ORF">D3M95_00285</name>
</gene>
<feature type="compositionally biased region" description="Polar residues" evidence="5">
    <location>
        <begin position="179"/>
        <end position="198"/>
    </location>
</feature>
<dbReference type="EMBL" id="QXJK01000001">
    <property type="protein sequence ID" value="RIX36689.1"/>
    <property type="molecule type" value="Genomic_DNA"/>
</dbReference>
<dbReference type="OrthoDB" id="9758917at2"/>
<feature type="domain" description="PDZ" evidence="6">
    <location>
        <begin position="411"/>
        <end position="492"/>
    </location>
</feature>
<dbReference type="Gene3D" id="2.40.10.10">
    <property type="entry name" value="Trypsin-like serine proteases"/>
    <property type="match status" value="2"/>
</dbReference>
<dbReference type="Proteomes" id="UP000285278">
    <property type="component" value="Unassembled WGS sequence"/>
</dbReference>
<dbReference type="RefSeq" id="WP_039911569.1">
    <property type="nucleotide sequence ID" value="NZ_CBCRUA010000001.1"/>
</dbReference>
<keyword evidence="4" id="KW-0720">Serine protease</keyword>
<dbReference type="PANTHER" id="PTHR43343">
    <property type="entry name" value="PEPTIDASE S12"/>
    <property type="match status" value="1"/>
</dbReference>
<feature type="compositionally biased region" description="Low complexity" evidence="5">
    <location>
        <begin position="121"/>
        <end position="137"/>
    </location>
</feature>
<dbReference type="GO" id="GO:0004252">
    <property type="term" value="F:serine-type endopeptidase activity"/>
    <property type="evidence" value="ECO:0007669"/>
    <property type="project" value="InterPro"/>
</dbReference>
<dbReference type="SUPFAM" id="SSF50494">
    <property type="entry name" value="Trypsin-like serine proteases"/>
    <property type="match status" value="1"/>
</dbReference>
<dbReference type="FunFam" id="2.40.10.10:FF:000001">
    <property type="entry name" value="Periplasmic serine protease DegS"/>
    <property type="match status" value="1"/>
</dbReference>
<evidence type="ECO:0000256" key="1">
    <source>
        <dbReference type="ARBA" id="ARBA00010541"/>
    </source>
</evidence>
<evidence type="ECO:0000259" key="6">
    <source>
        <dbReference type="PROSITE" id="PS50106"/>
    </source>
</evidence>
<sequence>MSEREESMNNNGGDNGQFPGQPDFSKNNHYRQNDHNGENLHWNGQGGVNHPAQTHSHYAGQPNQQGPAGQGQQGQPSDVGRTQSMPPVGGSAHATSAQSQPGFGSGMAAGMAGGQGPQGPQGPQSPQGPQGYPAGGQTATAPRRWSTPAVAALLLAGAVLASGTTYVAMDQFGGSSNTVTSSFNSAPEQGKNTENTSNPPQPGTVSAVADKVLPSVVSINVTTARGGGEGSGSIISSDGLIMTNNHVIAGADQPGGKIEVMLNDGRALPAKVVAADPQTDIAVIKAEGANDLKPITFGNSNDVQVGENVVAIGSPLGLSSTVTTGIVSAKNRPVQATGEQGGEASLIDAIQTDASINPGNSGGALVNMKGELIGIPSVIATTGGSGSDTGGSIGLGFAIPVDQAERIAKQLIDTGKVQHPIIGAKINTQANVLGAQIVEVNPGSPAEKAGLKPGEIVTRVDDRRVESGVGLIAAIRSHAVGDKVSLTVVNANGGDEHNVDVTLTASD</sequence>
<dbReference type="PRINTS" id="PR00834">
    <property type="entry name" value="PROTEASES2C"/>
</dbReference>
<feature type="region of interest" description="Disordered" evidence="5">
    <location>
        <begin position="179"/>
        <end position="206"/>
    </location>
</feature>
<feature type="compositionally biased region" description="Gly residues" evidence="5">
    <location>
        <begin position="103"/>
        <end position="119"/>
    </location>
</feature>
<dbReference type="InterPro" id="IPR051201">
    <property type="entry name" value="Chloro_Bact_Ser_Proteases"/>
</dbReference>
<protein>
    <submittedName>
        <fullName evidence="7">PDZ domain-containing protein</fullName>
    </submittedName>
</protein>
<dbReference type="AlphaFoldDB" id="A0A418Q9N2"/>
<keyword evidence="2" id="KW-0645">Protease</keyword>
<reference evidence="7 8" key="1">
    <citation type="submission" date="2018-09" db="EMBL/GenBank/DDBJ databases">
        <title>Optimization and identification of Corynebacterium falsenii FN1-14 from fish paste.</title>
        <authorList>
            <person name="Daroonpunt R."/>
            <person name="Tanasupawat S."/>
        </authorList>
    </citation>
    <scope>NUCLEOTIDE SEQUENCE [LARGE SCALE GENOMIC DNA]</scope>
    <source>
        <strain evidence="7 8">FN1-14</strain>
    </source>
</reference>
<dbReference type="InterPro" id="IPR043504">
    <property type="entry name" value="Peptidase_S1_PA_chymotrypsin"/>
</dbReference>
<dbReference type="PROSITE" id="PS50106">
    <property type="entry name" value="PDZ"/>
    <property type="match status" value="1"/>
</dbReference>
<dbReference type="Gene3D" id="2.30.42.10">
    <property type="match status" value="1"/>
</dbReference>
<organism evidence="7 8">
    <name type="scientific">Corynebacterium falsenii</name>
    <dbReference type="NCBI Taxonomy" id="108486"/>
    <lineage>
        <taxon>Bacteria</taxon>
        <taxon>Bacillati</taxon>
        <taxon>Actinomycetota</taxon>
        <taxon>Actinomycetes</taxon>
        <taxon>Mycobacteriales</taxon>
        <taxon>Corynebacteriaceae</taxon>
        <taxon>Corynebacterium</taxon>
    </lineage>
</organism>
<dbReference type="InterPro" id="IPR009003">
    <property type="entry name" value="Peptidase_S1_PA"/>
</dbReference>
<keyword evidence="8" id="KW-1185">Reference proteome</keyword>
<evidence type="ECO:0000256" key="2">
    <source>
        <dbReference type="ARBA" id="ARBA00022670"/>
    </source>
</evidence>
<accession>A0A418Q9N2</accession>
<dbReference type="PANTHER" id="PTHR43343:SF3">
    <property type="entry name" value="PROTEASE DO-LIKE 8, CHLOROPLASTIC"/>
    <property type="match status" value="1"/>
</dbReference>
<comment type="caution">
    <text evidence="7">The sequence shown here is derived from an EMBL/GenBank/DDBJ whole genome shotgun (WGS) entry which is preliminary data.</text>
</comment>
<dbReference type="STRING" id="1451189.CFAL_08595"/>
<evidence type="ECO:0000256" key="5">
    <source>
        <dbReference type="SAM" id="MobiDB-lite"/>
    </source>
</evidence>
<dbReference type="GO" id="GO:0006508">
    <property type="term" value="P:proteolysis"/>
    <property type="evidence" value="ECO:0007669"/>
    <property type="project" value="UniProtKB-KW"/>
</dbReference>
<evidence type="ECO:0000313" key="7">
    <source>
        <dbReference type="EMBL" id="RIX36689.1"/>
    </source>
</evidence>
<dbReference type="Pfam" id="PF13180">
    <property type="entry name" value="PDZ_2"/>
    <property type="match status" value="1"/>
</dbReference>
<dbReference type="SMART" id="SM00228">
    <property type="entry name" value="PDZ"/>
    <property type="match status" value="1"/>
</dbReference>
<dbReference type="SUPFAM" id="SSF50156">
    <property type="entry name" value="PDZ domain-like"/>
    <property type="match status" value="1"/>
</dbReference>
<proteinExistence type="inferred from homology"/>
<evidence type="ECO:0000256" key="3">
    <source>
        <dbReference type="ARBA" id="ARBA00022801"/>
    </source>
</evidence>
<dbReference type="Pfam" id="PF13365">
    <property type="entry name" value="Trypsin_2"/>
    <property type="match status" value="1"/>
</dbReference>
<comment type="similarity">
    <text evidence="1">Belongs to the peptidase S1C family.</text>
</comment>